<dbReference type="InterPro" id="IPR036259">
    <property type="entry name" value="MFS_trans_sf"/>
</dbReference>
<feature type="transmembrane region" description="Helical" evidence="5">
    <location>
        <begin position="131"/>
        <end position="152"/>
    </location>
</feature>
<dbReference type="CDD" id="cd17339">
    <property type="entry name" value="MFS_NIMT_CynX_like"/>
    <property type="match status" value="1"/>
</dbReference>
<comment type="caution">
    <text evidence="7">The sequence shown here is derived from an EMBL/GenBank/DDBJ whole genome shotgun (WGS) entry which is preliminary data.</text>
</comment>
<sequence>MTTLRRPLSVGAAVAIVLAALNLRPAVVAVSPLIGEIRAAEGLSAAAAGLLTTLPVLCFGALAPVAPALSRRLGLERTLFGALVLLCVGFAVRLAPTTTALFVGTVVVGCAIGLGNVLLPALVKRDFADRVGLMTSLYSMALAGGAALAAGLTLPVAEAAGLEWRGALATWGLLAVVGALVWAPRAVRADPALPNPLPAGIAAGTVGGSGSARSVWRSPLAWAVTVFMGVQSLSFYVVNAWLPEIFVSAGSTAEAGGWLLALCNLCGIVGSFVTPLVAGRMRRQRAIGILLAGCIGAGLAGLALVPGAGVLWVVLLGLGQGGGISLALTLMALRAPDAARTSELSGMAQSAGYTLAACGPIGVGLVHDMTGTWSTALLLLVGAAVVQGVAAWFAGRDAHVR</sequence>
<name>A0A927G7P0_9MICO</name>
<dbReference type="PANTHER" id="PTHR23523:SF2">
    <property type="entry name" value="2-NITROIMIDAZOLE TRANSPORTER"/>
    <property type="match status" value="1"/>
</dbReference>
<dbReference type="GO" id="GO:0022857">
    <property type="term" value="F:transmembrane transporter activity"/>
    <property type="evidence" value="ECO:0007669"/>
    <property type="project" value="InterPro"/>
</dbReference>
<evidence type="ECO:0000259" key="6">
    <source>
        <dbReference type="PROSITE" id="PS50850"/>
    </source>
</evidence>
<feature type="transmembrane region" description="Helical" evidence="5">
    <location>
        <begin position="258"/>
        <end position="279"/>
    </location>
</feature>
<evidence type="ECO:0000313" key="8">
    <source>
        <dbReference type="Proteomes" id="UP000610846"/>
    </source>
</evidence>
<dbReference type="Proteomes" id="UP000610846">
    <property type="component" value="Unassembled WGS sequence"/>
</dbReference>
<evidence type="ECO:0000256" key="5">
    <source>
        <dbReference type="SAM" id="Phobius"/>
    </source>
</evidence>
<evidence type="ECO:0000256" key="1">
    <source>
        <dbReference type="ARBA" id="ARBA00004651"/>
    </source>
</evidence>
<feature type="transmembrane region" description="Helical" evidence="5">
    <location>
        <begin position="101"/>
        <end position="119"/>
    </location>
</feature>
<reference evidence="7" key="1">
    <citation type="journal article" date="2018" name="Curr. Microbiol.">
        <title>Cellulosimicrobium arenosum sp. nov., Isolated from Marine Sediment Sand.</title>
        <authorList>
            <person name="Oh M."/>
            <person name="Kim J.H."/>
            <person name="Yoon J.H."/>
            <person name="Schumann P."/>
            <person name="Kim W."/>
        </authorList>
    </citation>
    <scope>NUCLEOTIDE SEQUENCE</scope>
    <source>
        <strain evidence="7">KCTC 49039</strain>
    </source>
</reference>
<feature type="transmembrane region" description="Helical" evidence="5">
    <location>
        <begin position="45"/>
        <end position="66"/>
    </location>
</feature>
<dbReference type="InterPro" id="IPR011701">
    <property type="entry name" value="MFS"/>
</dbReference>
<keyword evidence="3 5" id="KW-1133">Transmembrane helix</keyword>
<accession>A0A927G7P0</accession>
<feature type="transmembrane region" description="Helical" evidence="5">
    <location>
        <begin position="286"/>
        <end position="305"/>
    </location>
</feature>
<feature type="transmembrane region" description="Helical" evidence="5">
    <location>
        <begin position="78"/>
        <end position="95"/>
    </location>
</feature>
<keyword evidence="4 5" id="KW-0472">Membrane</keyword>
<feature type="transmembrane region" description="Helical" evidence="5">
    <location>
        <begin position="220"/>
        <end position="238"/>
    </location>
</feature>
<keyword evidence="8" id="KW-1185">Reference proteome</keyword>
<dbReference type="AlphaFoldDB" id="A0A927G7P0"/>
<reference evidence="7" key="2">
    <citation type="submission" date="2020-09" db="EMBL/GenBank/DDBJ databases">
        <authorList>
            <person name="Yu Y."/>
        </authorList>
    </citation>
    <scope>NUCLEOTIDE SEQUENCE</scope>
    <source>
        <strain evidence="7">KCTC 49039</strain>
    </source>
</reference>
<dbReference type="EMBL" id="JACYHB010000002">
    <property type="protein sequence ID" value="MBD8078243.1"/>
    <property type="molecule type" value="Genomic_DNA"/>
</dbReference>
<feature type="domain" description="Major facilitator superfamily (MFS) profile" evidence="6">
    <location>
        <begin position="1"/>
        <end position="399"/>
    </location>
</feature>
<dbReference type="GO" id="GO:0005886">
    <property type="term" value="C:plasma membrane"/>
    <property type="evidence" value="ECO:0007669"/>
    <property type="project" value="UniProtKB-SubCell"/>
</dbReference>
<gene>
    <name evidence="7" type="ORF">IF651_04125</name>
</gene>
<dbReference type="PROSITE" id="PS50850">
    <property type="entry name" value="MFS"/>
    <property type="match status" value="1"/>
</dbReference>
<dbReference type="SUPFAM" id="SSF103473">
    <property type="entry name" value="MFS general substrate transporter"/>
    <property type="match status" value="1"/>
</dbReference>
<feature type="transmembrane region" description="Helical" evidence="5">
    <location>
        <begin position="164"/>
        <end position="183"/>
    </location>
</feature>
<organism evidence="7 8">
    <name type="scientific">Cellulosimicrobium arenosum</name>
    <dbReference type="NCBI Taxonomy" id="2708133"/>
    <lineage>
        <taxon>Bacteria</taxon>
        <taxon>Bacillati</taxon>
        <taxon>Actinomycetota</taxon>
        <taxon>Actinomycetes</taxon>
        <taxon>Micrococcales</taxon>
        <taxon>Promicromonosporaceae</taxon>
        <taxon>Cellulosimicrobium</taxon>
    </lineage>
</organism>
<dbReference type="RefSeq" id="WP_191827799.1">
    <property type="nucleotide sequence ID" value="NZ_JACYHB010000002.1"/>
</dbReference>
<evidence type="ECO:0000256" key="3">
    <source>
        <dbReference type="ARBA" id="ARBA00022989"/>
    </source>
</evidence>
<evidence type="ECO:0000313" key="7">
    <source>
        <dbReference type="EMBL" id="MBD8078243.1"/>
    </source>
</evidence>
<feature type="transmembrane region" description="Helical" evidence="5">
    <location>
        <begin position="373"/>
        <end position="395"/>
    </location>
</feature>
<proteinExistence type="predicted"/>
<evidence type="ECO:0000256" key="2">
    <source>
        <dbReference type="ARBA" id="ARBA00022692"/>
    </source>
</evidence>
<protein>
    <submittedName>
        <fullName evidence="7">MFS transporter</fullName>
    </submittedName>
</protein>
<dbReference type="Pfam" id="PF07690">
    <property type="entry name" value="MFS_1"/>
    <property type="match status" value="1"/>
</dbReference>
<dbReference type="Gene3D" id="1.20.1250.20">
    <property type="entry name" value="MFS general substrate transporter like domains"/>
    <property type="match status" value="2"/>
</dbReference>
<comment type="subcellular location">
    <subcellularLocation>
        <location evidence="1">Cell membrane</location>
        <topology evidence="1">Multi-pass membrane protein</topology>
    </subcellularLocation>
</comment>
<keyword evidence="2 5" id="KW-0812">Transmembrane</keyword>
<dbReference type="PANTHER" id="PTHR23523">
    <property type="match status" value="1"/>
</dbReference>
<feature type="transmembrane region" description="Helical" evidence="5">
    <location>
        <begin position="345"/>
        <end position="367"/>
    </location>
</feature>
<evidence type="ECO:0000256" key="4">
    <source>
        <dbReference type="ARBA" id="ARBA00023136"/>
    </source>
</evidence>
<dbReference type="InterPro" id="IPR020846">
    <property type="entry name" value="MFS_dom"/>
</dbReference>
<feature type="transmembrane region" description="Helical" evidence="5">
    <location>
        <begin position="311"/>
        <end position="333"/>
    </location>
</feature>
<dbReference type="InterPro" id="IPR052524">
    <property type="entry name" value="MFS_Cyanate_Porter"/>
</dbReference>